<reference evidence="1 2" key="1">
    <citation type="submission" date="2015-12" db="EMBL/GenBank/DDBJ databases">
        <title>The genome of Folsomia candida.</title>
        <authorList>
            <person name="Faddeeva A."/>
            <person name="Derks M.F."/>
            <person name="Anvar Y."/>
            <person name="Smit S."/>
            <person name="Van Straalen N."/>
            <person name="Roelofs D."/>
        </authorList>
    </citation>
    <scope>NUCLEOTIDE SEQUENCE [LARGE SCALE GENOMIC DNA]</scope>
    <source>
        <strain evidence="1 2">VU population</strain>
        <tissue evidence="1">Whole body</tissue>
    </source>
</reference>
<gene>
    <name evidence="1" type="ORF">Fcan01_26002</name>
</gene>
<evidence type="ECO:0000313" key="2">
    <source>
        <dbReference type="Proteomes" id="UP000198287"/>
    </source>
</evidence>
<name>A0A226D2X9_FOLCA</name>
<evidence type="ECO:0000313" key="1">
    <source>
        <dbReference type="EMBL" id="OXA39188.1"/>
    </source>
</evidence>
<dbReference type="EMBL" id="LNIX01000040">
    <property type="protein sequence ID" value="OXA39188.1"/>
    <property type="molecule type" value="Genomic_DNA"/>
</dbReference>
<proteinExistence type="predicted"/>
<protein>
    <submittedName>
        <fullName evidence="1">Uncharacterized protein</fullName>
    </submittedName>
</protein>
<organism evidence="1 2">
    <name type="scientific">Folsomia candida</name>
    <name type="common">Springtail</name>
    <dbReference type="NCBI Taxonomy" id="158441"/>
    <lineage>
        <taxon>Eukaryota</taxon>
        <taxon>Metazoa</taxon>
        <taxon>Ecdysozoa</taxon>
        <taxon>Arthropoda</taxon>
        <taxon>Hexapoda</taxon>
        <taxon>Collembola</taxon>
        <taxon>Entomobryomorpha</taxon>
        <taxon>Isotomoidea</taxon>
        <taxon>Isotomidae</taxon>
        <taxon>Proisotominae</taxon>
        <taxon>Folsomia</taxon>
    </lineage>
</organism>
<accession>A0A226D2X9</accession>
<dbReference type="AlphaFoldDB" id="A0A226D2X9"/>
<dbReference type="Proteomes" id="UP000198287">
    <property type="component" value="Unassembled WGS sequence"/>
</dbReference>
<sequence length="624" mass="70264">MECHDCGKVHENPHLPPILVSAPPPPPTSSQLSEVTVTLGGQQCGCCHNHENYSSPTPCNDCGRIHAAQNVPSGSGHVQEKPATHILENATSPENHVTYIPQPAIWGGHVQEKAAMGTLQNFESPEFNALYSRRLYVTGNHAAEVATSPENHVTNATTQTDDVTILPKNPAVPLFSMQNVTSTCSRAEPVEKIEDDTFYKDWTARYVEFLSGTGSAPGKVEEPSENNDLLKLQVKPYFRRDGKEYHEDLAFNAFNMQVLDKESLLQARYLGHRVKTEVAVELALVSEHVDHVGVSATFKIGLRNGDQFANGGVFTVRRVIGDLSQVPETFWANVTTLRIKGNLCKLGTATLDRLAKEENCTKMCSIECQDFYDGENYKLLKEVIARNSGTLRNFEIKNNSWMDKRAFGKFDFYKILNQSFSLESIALTNVPKFHTIPETVRILKINSPISVRDAKQVWKFCENLSVLHLEIDERMDCSRFENVIVFTEFGSRRMFKKRTTEDDIASFSGTPFPHCLFRKMIDRLSMEEVVLGFKVHYYTGDRPSFTNLPAVYYTPLKERLFAWKTELENEGHADIEDISLTEETITAPPYSGGKFPNIFPWEGRNGDRILLKLGVKFVPKEEDA</sequence>
<keyword evidence="2" id="KW-1185">Reference proteome</keyword>
<comment type="caution">
    <text evidence="1">The sequence shown here is derived from an EMBL/GenBank/DDBJ whole genome shotgun (WGS) entry which is preliminary data.</text>
</comment>